<name>A0ABT3G3Y6_9BACT</name>
<sequence length="291" mass="31738">MWLLSILLAALSGLIGGYLLGWFVGRQEAGEPTPAPGTLTLPEAKKSPDVPPASPEAENSSEAVRKPEPQPPSGNNAEAPIKIIAAPEAALKAFLSAPTWQERAKHSLLSENTANQMKSYYSQMPDGAVKVMRIKLNDSHGEEGEEPTFYSYLVSTETHAEGFPVAVVRTQEGWRVDWGSFVEFEDDHFSRFAGGRGGDTGKFHLLVRMTNFAAPAIKGYSGFRIDPPMPGRDRYAFAPTDSDLERILRAAATPGHPASAVLELKRHSVEGGKNWLEITSIVAPNWWPESE</sequence>
<evidence type="ECO:0000313" key="2">
    <source>
        <dbReference type="EMBL" id="MCW1914553.1"/>
    </source>
</evidence>
<dbReference type="Proteomes" id="UP001165653">
    <property type="component" value="Unassembled WGS sequence"/>
</dbReference>
<gene>
    <name evidence="2" type="ORF">OJ996_13270</name>
</gene>
<organism evidence="2 3">
    <name type="scientific">Luteolibacter rhizosphaerae</name>
    <dbReference type="NCBI Taxonomy" id="2989719"/>
    <lineage>
        <taxon>Bacteria</taxon>
        <taxon>Pseudomonadati</taxon>
        <taxon>Verrucomicrobiota</taxon>
        <taxon>Verrucomicrobiia</taxon>
        <taxon>Verrucomicrobiales</taxon>
        <taxon>Verrucomicrobiaceae</taxon>
        <taxon>Luteolibacter</taxon>
    </lineage>
</organism>
<keyword evidence="3" id="KW-1185">Reference proteome</keyword>
<proteinExistence type="predicted"/>
<accession>A0ABT3G3Y6</accession>
<protein>
    <recommendedName>
        <fullName evidence="4">Lipoprotein</fullName>
    </recommendedName>
</protein>
<comment type="caution">
    <text evidence="2">The sequence shown here is derived from an EMBL/GenBank/DDBJ whole genome shotgun (WGS) entry which is preliminary data.</text>
</comment>
<evidence type="ECO:0008006" key="4">
    <source>
        <dbReference type="Google" id="ProtNLM"/>
    </source>
</evidence>
<evidence type="ECO:0000313" key="3">
    <source>
        <dbReference type="Proteomes" id="UP001165653"/>
    </source>
</evidence>
<reference evidence="2" key="1">
    <citation type="submission" date="2022-10" db="EMBL/GenBank/DDBJ databases">
        <title>Luteolibacter sp. GHJ8, whole genome shotgun sequencing project.</title>
        <authorList>
            <person name="Zhao G."/>
            <person name="Shen L."/>
        </authorList>
    </citation>
    <scope>NUCLEOTIDE SEQUENCE</scope>
    <source>
        <strain evidence="2">GHJ8</strain>
    </source>
</reference>
<dbReference type="EMBL" id="JAPDDR010000006">
    <property type="protein sequence ID" value="MCW1914553.1"/>
    <property type="molecule type" value="Genomic_DNA"/>
</dbReference>
<evidence type="ECO:0000256" key="1">
    <source>
        <dbReference type="SAM" id="MobiDB-lite"/>
    </source>
</evidence>
<feature type="region of interest" description="Disordered" evidence="1">
    <location>
        <begin position="32"/>
        <end position="78"/>
    </location>
</feature>